<reference evidence="14 15" key="1">
    <citation type="submission" date="2016-10" db="EMBL/GenBank/DDBJ databases">
        <authorList>
            <person name="de Groot N.N."/>
        </authorList>
    </citation>
    <scope>NUCLEOTIDE SEQUENCE [LARGE SCALE GENOMIC DNA]</scope>
    <source>
        <strain evidence="14 15">DSM 43019</strain>
    </source>
</reference>
<dbReference type="PRINTS" id="PR00344">
    <property type="entry name" value="BCTRLSENSOR"/>
</dbReference>
<dbReference type="Gene3D" id="1.10.287.130">
    <property type="match status" value="1"/>
</dbReference>
<evidence type="ECO:0000256" key="1">
    <source>
        <dbReference type="ARBA" id="ARBA00000085"/>
    </source>
</evidence>
<dbReference type="InterPro" id="IPR004358">
    <property type="entry name" value="Sig_transdc_His_kin-like_C"/>
</dbReference>
<feature type="domain" description="HAMP" evidence="13">
    <location>
        <begin position="180"/>
        <end position="233"/>
    </location>
</feature>
<evidence type="ECO:0000256" key="2">
    <source>
        <dbReference type="ARBA" id="ARBA00004236"/>
    </source>
</evidence>
<dbReference type="EMBL" id="FONV01000003">
    <property type="protein sequence ID" value="SFE74409.1"/>
    <property type="molecule type" value="Genomic_DNA"/>
</dbReference>
<dbReference type="SMART" id="SM00388">
    <property type="entry name" value="HisKA"/>
    <property type="match status" value="1"/>
</dbReference>
<dbReference type="Pfam" id="PF02518">
    <property type="entry name" value="HATPase_c"/>
    <property type="match status" value="1"/>
</dbReference>
<comment type="catalytic activity">
    <reaction evidence="1">
        <text>ATP + protein L-histidine = ADP + protein N-phospho-L-histidine.</text>
        <dbReference type="EC" id="2.7.13.3"/>
    </reaction>
</comment>
<dbReference type="Gene3D" id="3.30.565.10">
    <property type="entry name" value="Histidine kinase-like ATPase, C-terminal domain"/>
    <property type="match status" value="1"/>
</dbReference>
<keyword evidence="6 11" id="KW-0812">Transmembrane</keyword>
<accession>A0A1I2D1M9</accession>
<comment type="subcellular location">
    <subcellularLocation>
        <location evidence="2">Cell membrane</location>
    </subcellularLocation>
</comment>
<dbReference type="SMART" id="SM00304">
    <property type="entry name" value="HAMP"/>
    <property type="match status" value="1"/>
</dbReference>
<dbReference type="PROSITE" id="PS50109">
    <property type="entry name" value="HIS_KIN"/>
    <property type="match status" value="1"/>
</dbReference>
<dbReference type="GO" id="GO:0005886">
    <property type="term" value="C:plasma membrane"/>
    <property type="evidence" value="ECO:0007669"/>
    <property type="project" value="UniProtKB-SubCell"/>
</dbReference>
<sequence>MRAWLRSRPLHDRLSLLVTGAVATAVLLVSAGAWVSVRAVQQNKISAELLADARTIAENPWQWLEAQGARPDPGDKEIGPCWQVLDRSGVVVGGSAVRLPVTATAVAIATAGLPETREQVTIGPGEYLMLTVPIEGGGAVQVGLDPSPDERVLTVFAVLLAVGCAAGIAGAAVLGRTVARAGLAPVDRLTDAVEDVAVSMDLTRPIEVSGNDEIARLGRSVNAMLTAIHAARQAQRALVEDAGHELRTPLTSIRTNVELLIAVERQPDLAYRLPPEERVKLLDDLDAQVRELATLTTELVELSREEGSRETIEQVEYAEVVTAAINRVRIRAPGLTFDTDLTPVTVLGRPGELERMVVNVLDNAAKWSPPGGTVTTRLSAGVLTVADNGPGIADEDLPHVFDRFYRATAARSMPGSGLGLAIVAQTATQHGGGVTAGPNHPCGTVVTVRLPGAQAPR</sequence>
<dbReference type="InterPro" id="IPR003594">
    <property type="entry name" value="HATPase_dom"/>
</dbReference>
<keyword evidence="5" id="KW-0808">Transferase</keyword>
<feature type="domain" description="Histidine kinase" evidence="12">
    <location>
        <begin position="241"/>
        <end position="454"/>
    </location>
</feature>
<keyword evidence="9" id="KW-0902">Two-component regulatory system</keyword>
<dbReference type="SMART" id="SM00387">
    <property type="entry name" value="HATPase_c"/>
    <property type="match status" value="1"/>
</dbReference>
<dbReference type="Gene3D" id="6.10.340.10">
    <property type="match status" value="1"/>
</dbReference>
<dbReference type="AlphaFoldDB" id="A0A1I2D1M9"/>
<evidence type="ECO:0000256" key="11">
    <source>
        <dbReference type="SAM" id="Phobius"/>
    </source>
</evidence>
<gene>
    <name evidence="14" type="ORF">SAMN05421541_103344</name>
</gene>
<evidence type="ECO:0000256" key="10">
    <source>
        <dbReference type="ARBA" id="ARBA00023136"/>
    </source>
</evidence>
<dbReference type="InterPro" id="IPR036097">
    <property type="entry name" value="HisK_dim/P_sf"/>
</dbReference>
<proteinExistence type="predicted"/>
<dbReference type="Pfam" id="PF00672">
    <property type="entry name" value="HAMP"/>
    <property type="match status" value="1"/>
</dbReference>
<evidence type="ECO:0000256" key="7">
    <source>
        <dbReference type="ARBA" id="ARBA00022777"/>
    </source>
</evidence>
<dbReference type="SUPFAM" id="SSF47384">
    <property type="entry name" value="Homodimeric domain of signal transducing histidine kinase"/>
    <property type="match status" value="1"/>
</dbReference>
<evidence type="ECO:0000256" key="8">
    <source>
        <dbReference type="ARBA" id="ARBA00022989"/>
    </source>
</evidence>
<evidence type="ECO:0000313" key="15">
    <source>
        <dbReference type="Proteomes" id="UP000199645"/>
    </source>
</evidence>
<evidence type="ECO:0000256" key="3">
    <source>
        <dbReference type="ARBA" id="ARBA00012438"/>
    </source>
</evidence>
<dbReference type="InterPro" id="IPR005467">
    <property type="entry name" value="His_kinase_dom"/>
</dbReference>
<dbReference type="CDD" id="cd06225">
    <property type="entry name" value="HAMP"/>
    <property type="match status" value="1"/>
</dbReference>
<evidence type="ECO:0000256" key="9">
    <source>
        <dbReference type="ARBA" id="ARBA00023012"/>
    </source>
</evidence>
<dbReference type="RefSeq" id="WP_093611843.1">
    <property type="nucleotide sequence ID" value="NZ_BOMT01000005.1"/>
</dbReference>
<dbReference type="GO" id="GO:0000155">
    <property type="term" value="F:phosphorelay sensor kinase activity"/>
    <property type="evidence" value="ECO:0007669"/>
    <property type="project" value="InterPro"/>
</dbReference>
<evidence type="ECO:0000256" key="5">
    <source>
        <dbReference type="ARBA" id="ARBA00022679"/>
    </source>
</evidence>
<dbReference type="EC" id="2.7.13.3" evidence="3"/>
<dbReference type="InterPro" id="IPR003661">
    <property type="entry name" value="HisK_dim/P_dom"/>
</dbReference>
<dbReference type="SUPFAM" id="SSF158472">
    <property type="entry name" value="HAMP domain-like"/>
    <property type="match status" value="1"/>
</dbReference>
<dbReference type="PANTHER" id="PTHR45436:SF5">
    <property type="entry name" value="SENSOR HISTIDINE KINASE TRCS"/>
    <property type="match status" value="1"/>
</dbReference>
<evidence type="ECO:0000256" key="6">
    <source>
        <dbReference type="ARBA" id="ARBA00022692"/>
    </source>
</evidence>
<dbReference type="SUPFAM" id="SSF55874">
    <property type="entry name" value="ATPase domain of HSP90 chaperone/DNA topoisomerase II/histidine kinase"/>
    <property type="match status" value="1"/>
</dbReference>
<keyword evidence="7 14" id="KW-0418">Kinase</keyword>
<dbReference type="Proteomes" id="UP000199645">
    <property type="component" value="Unassembled WGS sequence"/>
</dbReference>
<dbReference type="OrthoDB" id="9786919at2"/>
<evidence type="ECO:0000313" key="14">
    <source>
        <dbReference type="EMBL" id="SFE74409.1"/>
    </source>
</evidence>
<keyword evidence="8 11" id="KW-1133">Transmembrane helix</keyword>
<dbReference type="STRING" id="35752.SAMN05421541_103344"/>
<evidence type="ECO:0000256" key="4">
    <source>
        <dbReference type="ARBA" id="ARBA00022553"/>
    </source>
</evidence>
<dbReference type="Pfam" id="PF00512">
    <property type="entry name" value="HisKA"/>
    <property type="match status" value="1"/>
</dbReference>
<keyword evidence="15" id="KW-1185">Reference proteome</keyword>
<dbReference type="PANTHER" id="PTHR45436">
    <property type="entry name" value="SENSOR HISTIDINE KINASE YKOH"/>
    <property type="match status" value="1"/>
</dbReference>
<name>A0A1I2D1M9_9ACTN</name>
<protein>
    <recommendedName>
        <fullName evidence="3">histidine kinase</fullName>
        <ecNumber evidence="3">2.7.13.3</ecNumber>
    </recommendedName>
</protein>
<feature type="transmembrane region" description="Helical" evidence="11">
    <location>
        <begin position="152"/>
        <end position="174"/>
    </location>
</feature>
<dbReference type="InterPro" id="IPR003660">
    <property type="entry name" value="HAMP_dom"/>
</dbReference>
<dbReference type="InterPro" id="IPR050428">
    <property type="entry name" value="TCS_sensor_his_kinase"/>
</dbReference>
<organism evidence="14 15">
    <name type="scientific">Actinoplanes philippinensis</name>
    <dbReference type="NCBI Taxonomy" id="35752"/>
    <lineage>
        <taxon>Bacteria</taxon>
        <taxon>Bacillati</taxon>
        <taxon>Actinomycetota</taxon>
        <taxon>Actinomycetes</taxon>
        <taxon>Micromonosporales</taxon>
        <taxon>Micromonosporaceae</taxon>
        <taxon>Actinoplanes</taxon>
    </lineage>
</organism>
<dbReference type="CDD" id="cd00075">
    <property type="entry name" value="HATPase"/>
    <property type="match status" value="1"/>
</dbReference>
<dbReference type="CDD" id="cd00082">
    <property type="entry name" value="HisKA"/>
    <property type="match status" value="1"/>
</dbReference>
<dbReference type="PROSITE" id="PS50885">
    <property type="entry name" value="HAMP"/>
    <property type="match status" value="1"/>
</dbReference>
<dbReference type="InterPro" id="IPR036890">
    <property type="entry name" value="HATPase_C_sf"/>
</dbReference>
<keyword evidence="4" id="KW-0597">Phosphoprotein</keyword>
<keyword evidence="10 11" id="KW-0472">Membrane</keyword>
<evidence type="ECO:0000259" key="13">
    <source>
        <dbReference type="PROSITE" id="PS50885"/>
    </source>
</evidence>
<evidence type="ECO:0000259" key="12">
    <source>
        <dbReference type="PROSITE" id="PS50109"/>
    </source>
</evidence>